<evidence type="ECO:0000313" key="2">
    <source>
        <dbReference type="Proteomes" id="UP001529510"/>
    </source>
</evidence>
<comment type="caution">
    <text evidence="1">The sequence shown here is derived from an EMBL/GenBank/DDBJ whole genome shotgun (WGS) entry which is preliminary data.</text>
</comment>
<protein>
    <submittedName>
        <fullName evidence="1">Uncharacterized protein</fullName>
    </submittedName>
</protein>
<dbReference type="Proteomes" id="UP001529510">
    <property type="component" value="Unassembled WGS sequence"/>
</dbReference>
<name>A0ABD0PQG8_CIRMR</name>
<gene>
    <name evidence="1" type="ORF">M9458_028597</name>
</gene>
<sequence>SRLLNFQWIQRQIRGEGSSSLPSRKKSLSRKLWKRNITTSVEPRTQMEKKA</sequence>
<accession>A0ABD0PQG8</accession>
<organism evidence="1 2">
    <name type="scientific">Cirrhinus mrigala</name>
    <name type="common">Mrigala</name>
    <dbReference type="NCBI Taxonomy" id="683832"/>
    <lineage>
        <taxon>Eukaryota</taxon>
        <taxon>Metazoa</taxon>
        <taxon>Chordata</taxon>
        <taxon>Craniata</taxon>
        <taxon>Vertebrata</taxon>
        <taxon>Euteleostomi</taxon>
        <taxon>Actinopterygii</taxon>
        <taxon>Neopterygii</taxon>
        <taxon>Teleostei</taxon>
        <taxon>Ostariophysi</taxon>
        <taxon>Cypriniformes</taxon>
        <taxon>Cyprinidae</taxon>
        <taxon>Labeoninae</taxon>
        <taxon>Labeonini</taxon>
        <taxon>Cirrhinus</taxon>
    </lineage>
</organism>
<feature type="non-terminal residue" evidence="1">
    <location>
        <position position="51"/>
    </location>
</feature>
<proteinExistence type="predicted"/>
<dbReference type="AlphaFoldDB" id="A0ABD0PQG8"/>
<dbReference type="EMBL" id="JAMKFB020000014">
    <property type="protein sequence ID" value="KAL0176267.1"/>
    <property type="molecule type" value="Genomic_DNA"/>
</dbReference>
<feature type="non-terminal residue" evidence="1">
    <location>
        <position position="1"/>
    </location>
</feature>
<reference evidence="1 2" key="1">
    <citation type="submission" date="2024-05" db="EMBL/GenBank/DDBJ databases">
        <title>Genome sequencing and assembly of Indian major carp, Cirrhinus mrigala (Hamilton, 1822).</title>
        <authorList>
            <person name="Mohindra V."/>
            <person name="Chowdhury L.M."/>
            <person name="Lal K."/>
            <person name="Jena J.K."/>
        </authorList>
    </citation>
    <scope>NUCLEOTIDE SEQUENCE [LARGE SCALE GENOMIC DNA]</scope>
    <source>
        <strain evidence="1">CM1030</strain>
        <tissue evidence="1">Blood</tissue>
    </source>
</reference>
<evidence type="ECO:0000313" key="1">
    <source>
        <dbReference type="EMBL" id="KAL0176267.1"/>
    </source>
</evidence>
<keyword evidence="2" id="KW-1185">Reference proteome</keyword>